<proteinExistence type="predicted"/>
<organism evidence="2 3">
    <name type="scientific">Pandoraea anapnoica</name>
    <dbReference type="NCBI Taxonomy" id="2508301"/>
    <lineage>
        <taxon>Bacteria</taxon>
        <taxon>Pseudomonadati</taxon>
        <taxon>Pseudomonadota</taxon>
        <taxon>Betaproteobacteria</taxon>
        <taxon>Burkholderiales</taxon>
        <taxon>Burkholderiaceae</taxon>
        <taxon>Pandoraea</taxon>
    </lineage>
</organism>
<feature type="compositionally biased region" description="Polar residues" evidence="1">
    <location>
        <begin position="43"/>
        <end position="53"/>
    </location>
</feature>
<protein>
    <submittedName>
        <fullName evidence="2">Uncharacterized protein</fullName>
    </submittedName>
</protein>
<feature type="compositionally biased region" description="Polar residues" evidence="1">
    <location>
        <begin position="1"/>
        <end position="11"/>
    </location>
</feature>
<dbReference type="AlphaFoldDB" id="A0A5E5A233"/>
<evidence type="ECO:0000313" key="2">
    <source>
        <dbReference type="EMBL" id="VVE66603.1"/>
    </source>
</evidence>
<sequence length="392" mass="42591">MPPVTSTSFPVGTTPTPPILTSTPSQPGQIGTATTEGRPHMSTDLTQVSRSPDVTTTSNSTITVSDVPSPGDVTASGARRQQVLRAQTAALPDSRTASGAIEPGEMWGHLKNIKDTTARWGIWLDGLHNYVSTHGHIGVEPLVLYASAIHALSQDPDQAHQTHAANEIVRLMAGLKDGARFGDLDVKISRVLRAVEMAETSRLIAECLLTDIESDKVTASFAGKQHFVIWALKTVDADGRLFDNDRVRRADITRLELVYQPSEMRAQTWAHALDHHAERGVPMKEVVRPFARSIELIPQGDERDSAVSRLVRTVLEEASRADDPAPSVSATIHETLMGASDETVRLGLAKRFFDKAEGTMKKTVRDALMGGYDAFSPTQAFALKDYLPGYLP</sequence>
<keyword evidence="3" id="KW-1185">Reference proteome</keyword>
<evidence type="ECO:0000256" key="1">
    <source>
        <dbReference type="SAM" id="MobiDB-lite"/>
    </source>
</evidence>
<gene>
    <name evidence="2" type="ORF">PAN31117_02324</name>
</gene>
<name>A0A5E5A233_9BURK</name>
<reference evidence="2 3" key="1">
    <citation type="submission" date="2019-08" db="EMBL/GenBank/DDBJ databases">
        <authorList>
            <person name="Peeters C."/>
        </authorList>
    </citation>
    <scope>NUCLEOTIDE SEQUENCE [LARGE SCALE GENOMIC DNA]</scope>
    <source>
        <strain evidence="2 3">LMG 31117</strain>
    </source>
</reference>
<accession>A0A5E5A233</accession>
<evidence type="ECO:0000313" key="3">
    <source>
        <dbReference type="Proteomes" id="UP000383122"/>
    </source>
</evidence>
<feature type="region of interest" description="Disordered" evidence="1">
    <location>
        <begin position="1"/>
        <end position="77"/>
    </location>
</feature>
<feature type="compositionally biased region" description="Low complexity" evidence="1">
    <location>
        <begin position="54"/>
        <end position="67"/>
    </location>
</feature>
<dbReference type="EMBL" id="CABPSP010000006">
    <property type="protein sequence ID" value="VVE66603.1"/>
    <property type="molecule type" value="Genomic_DNA"/>
</dbReference>
<dbReference type="Proteomes" id="UP000383122">
    <property type="component" value="Unassembled WGS sequence"/>
</dbReference>